<evidence type="ECO:0000313" key="1">
    <source>
        <dbReference type="EMBL" id="KAK3091191.1"/>
    </source>
</evidence>
<comment type="caution">
    <text evidence="1">The sequence shown here is derived from an EMBL/GenBank/DDBJ whole genome shotgun (WGS) entry which is preliminary data.</text>
</comment>
<dbReference type="PANTHER" id="PTHR14187:SF5">
    <property type="entry name" value="HEAT SHOCK 70 KDA PROTEIN 12A"/>
    <property type="match status" value="1"/>
</dbReference>
<evidence type="ECO:0000313" key="2">
    <source>
        <dbReference type="Proteomes" id="UP001186944"/>
    </source>
</evidence>
<sequence>MAIMKGAVLFGFRPSTIYARKCRYTYGIKVFAEFDEGKHPIDKLKIIDGEKKCDDVFAVLVREGDVIKINEARCVSLTNSHREETSRFIRLQTSIYASSSYDPKFTTDEGCSLIGTITNDPPPCCWSDHVQFRTYVYFGRTEIRVLDHDETHGRGYFQKFSLLAEESITETN</sequence>
<accession>A0AA88XZM8</accession>
<organism evidence="1 2">
    <name type="scientific">Pinctada imbricata</name>
    <name type="common">Atlantic pearl-oyster</name>
    <name type="synonym">Pinctada martensii</name>
    <dbReference type="NCBI Taxonomy" id="66713"/>
    <lineage>
        <taxon>Eukaryota</taxon>
        <taxon>Metazoa</taxon>
        <taxon>Spiralia</taxon>
        <taxon>Lophotrochozoa</taxon>
        <taxon>Mollusca</taxon>
        <taxon>Bivalvia</taxon>
        <taxon>Autobranchia</taxon>
        <taxon>Pteriomorphia</taxon>
        <taxon>Pterioida</taxon>
        <taxon>Pterioidea</taxon>
        <taxon>Pteriidae</taxon>
        <taxon>Pinctada</taxon>
    </lineage>
</organism>
<protein>
    <submittedName>
        <fullName evidence="1">Uncharacterized protein</fullName>
    </submittedName>
</protein>
<gene>
    <name evidence="1" type="ORF">FSP39_017825</name>
</gene>
<reference evidence="1" key="1">
    <citation type="submission" date="2019-08" db="EMBL/GenBank/DDBJ databases">
        <title>The improved chromosome-level genome for the pearl oyster Pinctada fucata martensii using PacBio sequencing and Hi-C.</title>
        <authorList>
            <person name="Zheng Z."/>
        </authorList>
    </citation>
    <scope>NUCLEOTIDE SEQUENCE</scope>
    <source>
        <strain evidence="1">ZZ-2019</strain>
        <tissue evidence="1">Adductor muscle</tissue>
    </source>
</reference>
<name>A0AA88XZM8_PINIB</name>
<dbReference type="AlphaFoldDB" id="A0AA88XZM8"/>
<dbReference type="EMBL" id="VSWD01000010">
    <property type="protein sequence ID" value="KAK3091191.1"/>
    <property type="molecule type" value="Genomic_DNA"/>
</dbReference>
<proteinExistence type="predicted"/>
<dbReference type="PANTHER" id="PTHR14187">
    <property type="entry name" value="ALPHA KINASE/ELONGATION FACTOR 2 KINASE"/>
    <property type="match status" value="1"/>
</dbReference>
<keyword evidence="2" id="KW-1185">Reference proteome</keyword>
<dbReference type="Proteomes" id="UP001186944">
    <property type="component" value="Unassembled WGS sequence"/>
</dbReference>